<protein>
    <submittedName>
        <fullName evidence="2">Uncharacterized protein</fullName>
    </submittedName>
</protein>
<evidence type="ECO:0000313" key="2">
    <source>
        <dbReference type="EMBL" id="KAK3282371.1"/>
    </source>
</evidence>
<sequence length="426" mass="47469">MNSFSSRVGLGGSSHLQSAIQKELGMRQGGYLEAASAGGGLDKLEATLRSKQQDEAIATKDARIFELEELLKQKEARLSGVMKATDSEHDVKNQHIKHLKDRITELEEQNRGLMMERENYAKQTSVMAAQLEEKMNGLVQQIQSKDANIKVLQEQLVAKDGQLSQSASELAARIATEMGQRMHQFKEKLEATDLRCQEAESEHEKLRELKEKAEARVGELEAQLEERMSTIGSMREVLSSAEAFVAQQVAASTRRIEENEAEHKLKIASLEGQLKSSQDAVEKLQAQCVEARPKQEQELEAQRVQYESQVAELQLKCRRMEGELKSAGEGAAIAARAEAAAAKEARRNRRKPEEPEIYGVRNFEKLKVCQSIMQKQMQALEEHLMVAAGTPVMTHVHVRVGRGRQPGRLLKSVQRALTGSIGDVPV</sequence>
<reference evidence="2 3" key="1">
    <citation type="journal article" date="2015" name="Genome Biol. Evol.">
        <title>Comparative Genomics of a Bacterivorous Green Alga Reveals Evolutionary Causalities and Consequences of Phago-Mixotrophic Mode of Nutrition.</title>
        <authorList>
            <person name="Burns J.A."/>
            <person name="Paasch A."/>
            <person name="Narechania A."/>
            <person name="Kim E."/>
        </authorList>
    </citation>
    <scope>NUCLEOTIDE SEQUENCE [LARGE SCALE GENOMIC DNA]</scope>
    <source>
        <strain evidence="2 3">PLY_AMNH</strain>
    </source>
</reference>
<evidence type="ECO:0000313" key="3">
    <source>
        <dbReference type="Proteomes" id="UP001190700"/>
    </source>
</evidence>
<dbReference type="AlphaFoldDB" id="A0AAE0GQR1"/>
<keyword evidence="1" id="KW-0175">Coiled coil</keyword>
<evidence type="ECO:0000256" key="1">
    <source>
        <dbReference type="SAM" id="Coils"/>
    </source>
</evidence>
<organism evidence="2 3">
    <name type="scientific">Cymbomonas tetramitiformis</name>
    <dbReference type="NCBI Taxonomy" id="36881"/>
    <lineage>
        <taxon>Eukaryota</taxon>
        <taxon>Viridiplantae</taxon>
        <taxon>Chlorophyta</taxon>
        <taxon>Pyramimonadophyceae</taxon>
        <taxon>Pyramimonadales</taxon>
        <taxon>Pyramimonadaceae</taxon>
        <taxon>Cymbomonas</taxon>
    </lineage>
</organism>
<dbReference type="EMBL" id="LGRX02003355">
    <property type="protein sequence ID" value="KAK3282371.1"/>
    <property type="molecule type" value="Genomic_DNA"/>
</dbReference>
<name>A0AAE0GQR1_9CHLO</name>
<feature type="coiled-coil region" evidence="1">
    <location>
        <begin position="267"/>
        <end position="323"/>
    </location>
</feature>
<feature type="coiled-coil region" evidence="1">
    <location>
        <begin position="182"/>
        <end position="230"/>
    </location>
</feature>
<feature type="coiled-coil region" evidence="1">
    <location>
        <begin position="57"/>
        <end position="155"/>
    </location>
</feature>
<dbReference type="Proteomes" id="UP001190700">
    <property type="component" value="Unassembled WGS sequence"/>
</dbReference>
<proteinExistence type="predicted"/>
<gene>
    <name evidence="2" type="ORF">CYMTET_9886</name>
</gene>
<accession>A0AAE0GQR1</accession>
<keyword evidence="3" id="KW-1185">Reference proteome</keyword>
<comment type="caution">
    <text evidence="2">The sequence shown here is derived from an EMBL/GenBank/DDBJ whole genome shotgun (WGS) entry which is preliminary data.</text>
</comment>